<protein>
    <recommendedName>
        <fullName evidence="6">Spondin-like TSP1 domain-containing protein</fullName>
    </recommendedName>
</protein>
<keyword evidence="4" id="KW-0472">Membrane</keyword>
<dbReference type="InterPro" id="IPR044004">
    <property type="entry name" value="TSP1_spondin_dom"/>
</dbReference>
<keyword evidence="3" id="KW-0325">Glycoprotein</keyword>
<keyword evidence="4" id="KW-0812">Transmembrane</keyword>
<dbReference type="Pfam" id="PF00090">
    <property type="entry name" value="TSP_1"/>
    <property type="match status" value="3"/>
</dbReference>
<dbReference type="FunFam" id="2.20.100.10:FF:000019">
    <property type="entry name" value="Thrombospondin type 1 domain containing 7A"/>
    <property type="match status" value="1"/>
</dbReference>
<keyword evidence="8" id="KW-1185">Reference proteome</keyword>
<dbReference type="InterPro" id="IPR000884">
    <property type="entry name" value="TSP1_rpt"/>
</dbReference>
<dbReference type="EMBL" id="JAFNEN010000048">
    <property type="protein sequence ID" value="KAG8197860.1"/>
    <property type="molecule type" value="Genomic_DNA"/>
</dbReference>
<sequence>MKISIHTFAVLNLVLVLFTICCQVVLAVPDVNGVTYTWKTKFWSSCLVRCGEGSRLREVSCQDSSGLSVPESNCPPTTKPATVELCFKVCDEHKHRLRWQTEAWSRCHSIHRIPSCMGRTSVAGVARRKVVCVYDLTGRVVDPAACENFWDRPEGEMACSMDVGSMLECPQDCVTTSRKVSCPPHNCPSKNKWNTDYREITEVVVAPTEGGNACPIADLNPVCPSNFSAQDCQDTDADRKRYLLKIGEWGPCERSTPKLSLSRKFIQISLRPKIGISRRNISCITDKGASASLSLCNVVEMPSTARRCIVPSHCLTSPWSEWRVNKEGCIASDGQVHPEVRIRVRKVVQMPVGAGADPCPPLFEERKVVQDLPSCYKYEWLPLEWSECELRVHGQHGESVKVRPTCGSGLQYRQLACVRASDASPVSDSSLCREQMPPTLQRCKVPCQRDCRVSKWSRWGPCTFLKGHDRLEIMEDGYRRRERSILVTPSGGGAPCPHLQEATWCMDVEQFSWQYGKWSNCTLATDMQCGTGKRTRDKTCVKLNGNPLENFLCDLHHDAEDKEYCTIPCPDDCVVSEWSDWSTCSLACHDGEKLGQKTRNRTLLAIAGKDGTCPHVELTDKTYCNTHFCDPFRWTAGDWGACEPADGRAGCGTGMQRRKVNCTHGWEEKAEFGLCSYLDIPPIERECEIPCPVDCVLSNFSDWSLCEGSCNQESVQNRSRLVLQHPRHGGRECPSSLLVERTCTRSLEPECLRQKNSLRLWIPGEWNDCVLPDADRKCGMGFQIRNVSCVQEVQDGGSREVEPHFCLTDNLQPPSAVRSCEVTCSSGCVLTTWTAWSQCEHTHDATRTRTREVLGPLSGIEKCSSAFKLREDQKCPPDEANYEGLHWMSCIVDNANSSYSGYSCGGGYKHRFAITGSGPGLERDYCWQDCPRDCRMSDWGEWTDCDVPCGVGFRERRREVEVPANHLGRPCPEGVVEKTEIQRDVCRIVCADFHWKAGGWNKCKISNKHAKNTKCGSGTQFRTVRCLDKRTEQEVDESKCDPLEKPESSSHCTLHCPGECVMSPWSVTLKCQEPCSTSNYQEETRVILRHPNTTQWGPCPDDTIHRVPCTLQDNCHEHHLEVGPWGSCVLPEGALCGEGTLKASLRCVRSDGRQVDAVLCEKSHQSLSLKGPTTKPCYVDCPVDCVMSEWSTWNDTECVACGHGMTKHRTRSVLQPPSDGGRPCPTETEQSMPCPFRACYHWNHSDWSSCDLENGDCGYGVRRRVVKCVRYDGLEVDRSLCLPLNVTFSKGDWLDPAWMSMAQEDSQEEEACHIPCPGACVLSEWSKWSHCHKNCRIGQTVGYQTSSRAVLFSPPNATESCSTQLLRTRPCWSNDCNFFRWKLKNGSLVCEGSDGIVVQGGCASEPPPCDRWCEKLGGACNSSTGLCRCGPQGPLILGPASAPCTFGPRPPANHSSSTTEIKYYPDDSQVSFWMYAMISIGTAFVIFVAVTVYLMCRSSLRQRPVSVERQASVRRRVHTSKHITNYTHTDPRQPIVNASPN</sequence>
<evidence type="ECO:0000313" key="7">
    <source>
        <dbReference type="EMBL" id="KAG8197860.1"/>
    </source>
</evidence>
<evidence type="ECO:0000256" key="5">
    <source>
        <dbReference type="SAM" id="SignalP"/>
    </source>
</evidence>
<evidence type="ECO:0000313" key="8">
    <source>
        <dbReference type="Proteomes" id="UP000827092"/>
    </source>
</evidence>
<dbReference type="PANTHER" id="PTHR11311:SF30">
    <property type="entry name" value="SPONDIN-LIKE TSP1 DOMAIN-CONTAINING PROTEIN"/>
    <property type="match status" value="1"/>
</dbReference>
<comment type="caution">
    <text evidence="7">The sequence shown here is derived from an EMBL/GenBank/DDBJ whole genome shotgun (WGS) entry which is preliminary data.</text>
</comment>
<evidence type="ECO:0000259" key="6">
    <source>
        <dbReference type="Pfam" id="PF19028"/>
    </source>
</evidence>
<dbReference type="Gene3D" id="2.20.100.10">
    <property type="entry name" value="Thrombospondin type-1 (TSP1) repeat"/>
    <property type="match status" value="8"/>
</dbReference>
<keyword evidence="4" id="KW-1133">Transmembrane helix</keyword>
<evidence type="ECO:0000256" key="4">
    <source>
        <dbReference type="SAM" id="Phobius"/>
    </source>
</evidence>
<feature type="domain" description="Spondin-like TSP1" evidence="6">
    <location>
        <begin position="695"/>
        <end position="745"/>
    </location>
</feature>
<proteinExistence type="predicted"/>
<feature type="transmembrane region" description="Helical" evidence="4">
    <location>
        <begin position="1472"/>
        <end position="1496"/>
    </location>
</feature>
<dbReference type="Pfam" id="PF19030">
    <property type="entry name" value="TSP1_ADAMTS"/>
    <property type="match status" value="4"/>
</dbReference>
<dbReference type="SMART" id="SM00209">
    <property type="entry name" value="TSP1"/>
    <property type="match status" value="14"/>
</dbReference>
<dbReference type="SUPFAM" id="SSF82895">
    <property type="entry name" value="TSP-1 type 1 repeat"/>
    <property type="match status" value="10"/>
</dbReference>
<dbReference type="PROSITE" id="PS50092">
    <property type="entry name" value="TSP1"/>
    <property type="match status" value="8"/>
</dbReference>
<accession>A0AAV6VN02</accession>
<feature type="domain" description="Spondin-like TSP1" evidence="6">
    <location>
        <begin position="934"/>
        <end position="980"/>
    </location>
</feature>
<feature type="signal peptide" evidence="5">
    <location>
        <begin position="1"/>
        <end position="27"/>
    </location>
</feature>
<dbReference type="Pfam" id="PF19028">
    <property type="entry name" value="TSP1_spondin"/>
    <property type="match status" value="2"/>
</dbReference>
<dbReference type="InterPro" id="IPR036383">
    <property type="entry name" value="TSP1_rpt_sf"/>
</dbReference>
<organism evidence="7 8">
    <name type="scientific">Oedothorax gibbosus</name>
    <dbReference type="NCBI Taxonomy" id="931172"/>
    <lineage>
        <taxon>Eukaryota</taxon>
        <taxon>Metazoa</taxon>
        <taxon>Ecdysozoa</taxon>
        <taxon>Arthropoda</taxon>
        <taxon>Chelicerata</taxon>
        <taxon>Arachnida</taxon>
        <taxon>Araneae</taxon>
        <taxon>Araneomorphae</taxon>
        <taxon>Entelegynae</taxon>
        <taxon>Araneoidea</taxon>
        <taxon>Linyphiidae</taxon>
        <taxon>Erigoninae</taxon>
        <taxon>Oedothorax</taxon>
    </lineage>
</organism>
<gene>
    <name evidence="7" type="ORF">JTE90_024259</name>
</gene>
<evidence type="ECO:0000256" key="1">
    <source>
        <dbReference type="ARBA" id="ARBA00022729"/>
    </source>
</evidence>
<keyword evidence="1 5" id="KW-0732">Signal</keyword>
<keyword evidence="2" id="KW-1015">Disulfide bond</keyword>
<evidence type="ECO:0000256" key="3">
    <source>
        <dbReference type="ARBA" id="ARBA00023180"/>
    </source>
</evidence>
<dbReference type="Proteomes" id="UP000827092">
    <property type="component" value="Unassembled WGS sequence"/>
</dbReference>
<dbReference type="PANTHER" id="PTHR11311">
    <property type="entry name" value="SPONDIN"/>
    <property type="match status" value="1"/>
</dbReference>
<evidence type="ECO:0000256" key="2">
    <source>
        <dbReference type="ARBA" id="ARBA00023157"/>
    </source>
</evidence>
<reference evidence="7 8" key="1">
    <citation type="journal article" date="2022" name="Nat. Ecol. Evol.">
        <title>A masculinizing supergene underlies an exaggerated male reproductive morph in a spider.</title>
        <authorList>
            <person name="Hendrickx F."/>
            <person name="De Corte Z."/>
            <person name="Sonet G."/>
            <person name="Van Belleghem S.M."/>
            <person name="Kostlbacher S."/>
            <person name="Vangestel C."/>
        </authorList>
    </citation>
    <scope>NUCLEOTIDE SEQUENCE [LARGE SCALE GENOMIC DNA]</scope>
    <source>
        <strain evidence="7">W744_W776</strain>
    </source>
</reference>
<name>A0AAV6VN02_9ARAC</name>
<feature type="chain" id="PRO_5043361282" description="Spondin-like TSP1 domain-containing protein" evidence="5">
    <location>
        <begin position="28"/>
        <end position="1541"/>
    </location>
</feature>
<dbReference type="InterPro" id="IPR051418">
    <property type="entry name" value="Spondin/Thrombospondin_T1"/>
</dbReference>